<sequence length="99" mass="10854">MFERGANCSLIMLESGEQATIDIEATVSCKCSSNTLEIRLKRHTEVLLVHQRDGSVDIIGSQPEADVSASTSRIRFQLFFSYCAVFTLQLKVGSGKVLA</sequence>
<accession>A0A816X5N4</accession>
<organism evidence="1">
    <name type="scientific">Brassica napus</name>
    <name type="common">Rape</name>
    <dbReference type="NCBI Taxonomy" id="3708"/>
    <lineage>
        <taxon>Eukaryota</taxon>
        <taxon>Viridiplantae</taxon>
        <taxon>Streptophyta</taxon>
        <taxon>Embryophyta</taxon>
        <taxon>Tracheophyta</taxon>
        <taxon>Spermatophyta</taxon>
        <taxon>Magnoliopsida</taxon>
        <taxon>eudicotyledons</taxon>
        <taxon>Gunneridae</taxon>
        <taxon>Pentapetalae</taxon>
        <taxon>rosids</taxon>
        <taxon>malvids</taxon>
        <taxon>Brassicales</taxon>
        <taxon>Brassicaceae</taxon>
        <taxon>Brassiceae</taxon>
        <taxon>Brassica</taxon>
    </lineage>
</organism>
<gene>
    <name evidence="1" type="ORF">DARMORV10_A02P31170.1</name>
</gene>
<name>A0A816X5N4_BRANA</name>
<proteinExistence type="predicted"/>
<dbReference type="AlphaFoldDB" id="A0A816X5N4"/>
<protein>
    <submittedName>
        <fullName evidence="1">(rape) hypothetical protein</fullName>
    </submittedName>
</protein>
<dbReference type="EMBL" id="HG994356">
    <property type="protein sequence ID" value="CAF2142733.1"/>
    <property type="molecule type" value="Genomic_DNA"/>
</dbReference>
<evidence type="ECO:0000313" key="1">
    <source>
        <dbReference type="EMBL" id="CAF2142733.1"/>
    </source>
</evidence>
<dbReference type="Proteomes" id="UP001295469">
    <property type="component" value="Chromosome A02"/>
</dbReference>
<reference evidence="1" key="1">
    <citation type="submission" date="2021-01" db="EMBL/GenBank/DDBJ databases">
        <authorList>
            <consortium name="Genoscope - CEA"/>
            <person name="William W."/>
        </authorList>
    </citation>
    <scope>NUCLEOTIDE SEQUENCE</scope>
</reference>